<dbReference type="Proteomes" id="UP000001075">
    <property type="component" value="Unassembled WGS sequence"/>
</dbReference>
<evidence type="ECO:0000313" key="1">
    <source>
        <dbReference type="EMBL" id="EGW08733.1"/>
    </source>
</evidence>
<proteinExistence type="predicted"/>
<evidence type="ECO:0000313" key="2">
    <source>
        <dbReference type="Proteomes" id="UP000001075"/>
    </source>
</evidence>
<gene>
    <name evidence="1" type="ORF">I79_013081</name>
</gene>
<accession>G3HQH9</accession>
<dbReference type="AlphaFoldDB" id="G3HQH9"/>
<protein>
    <submittedName>
        <fullName evidence="1">Uncharacterized protein</fullName>
    </submittedName>
</protein>
<reference evidence="2" key="1">
    <citation type="journal article" date="2011" name="Nat. Biotechnol.">
        <title>The genomic sequence of the Chinese hamster ovary (CHO)-K1 cell line.</title>
        <authorList>
            <person name="Xu X."/>
            <person name="Nagarajan H."/>
            <person name="Lewis N.E."/>
            <person name="Pan S."/>
            <person name="Cai Z."/>
            <person name="Liu X."/>
            <person name="Chen W."/>
            <person name="Xie M."/>
            <person name="Wang W."/>
            <person name="Hammond S."/>
            <person name="Andersen M.R."/>
            <person name="Neff N."/>
            <person name="Passarelli B."/>
            <person name="Koh W."/>
            <person name="Fan H.C."/>
            <person name="Wang J."/>
            <person name="Gui Y."/>
            <person name="Lee K.H."/>
            <person name="Betenbaugh M.J."/>
            <person name="Quake S.R."/>
            <person name="Famili I."/>
            <person name="Palsson B.O."/>
            <person name="Wang J."/>
        </authorList>
    </citation>
    <scope>NUCLEOTIDE SEQUENCE [LARGE SCALE GENOMIC DNA]</scope>
    <source>
        <strain evidence="2">CHO K1 cell line</strain>
    </source>
</reference>
<dbReference type="EMBL" id="JH000613">
    <property type="protein sequence ID" value="EGW08733.1"/>
    <property type="molecule type" value="Genomic_DNA"/>
</dbReference>
<sequence length="63" mass="7227">MVFHLKRILGGHRSSHTEVQQVVGCLFNTTLSRTQKQLQTFQCLATFAKSTKNCPIRKHNTKK</sequence>
<organism evidence="1 2">
    <name type="scientific">Cricetulus griseus</name>
    <name type="common">Chinese hamster</name>
    <name type="synonym">Cricetulus barabensis griseus</name>
    <dbReference type="NCBI Taxonomy" id="10029"/>
    <lineage>
        <taxon>Eukaryota</taxon>
        <taxon>Metazoa</taxon>
        <taxon>Chordata</taxon>
        <taxon>Craniata</taxon>
        <taxon>Vertebrata</taxon>
        <taxon>Euteleostomi</taxon>
        <taxon>Mammalia</taxon>
        <taxon>Eutheria</taxon>
        <taxon>Euarchontoglires</taxon>
        <taxon>Glires</taxon>
        <taxon>Rodentia</taxon>
        <taxon>Myomorpha</taxon>
        <taxon>Muroidea</taxon>
        <taxon>Cricetidae</taxon>
        <taxon>Cricetinae</taxon>
        <taxon>Cricetulus</taxon>
    </lineage>
</organism>
<dbReference type="InParanoid" id="G3HQH9"/>
<name>G3HQH9_CRIGR</name>